<dbReference type="InterPro" id="IPR029063">
    <property type="entry name" value="SAM-dependent_MTases_sf"/>
</dbReference>
<evidence type="ECO:0000256" key="1">
    <source>
        <dbReference type="SAM" id="MobiDB-lite"/>
    </source>
</evidence>
<keyword evidence="3" id="KW-1185">Reference proteome</keyword>
<feature type="region of interest" description="Disordered" evidence="1">
    <location>
        <begin position="65"/>
        <end position="87"/>
    </location>
</feature>
<dbReference type="Proteomes" id="UP001458946">
    <property type="component" value="Unassembled WGS sequence"/>
</dbReference>
<evidence type="ECO:0000313" key="2">
    <source>
        <dbReference type="EMBL" id="GAA5504501.1"/>
    </source>
</evidence>
<dbReference type="EMBL" id="BAABRN010000141">
    <property type="protein sequence ID" value="GAA5504501.1"/>
    <property type="molecule type" value="Genomic_DNA"/>
</dbReference>
<protein>
    <recommendedName>
        <fullName evidence="4">Methyltransferase domain-containing protein</fullName>
    </recommendedName>
</protein>
<organism evidence="2 3">
    <name type="scientific">Deinococcus xinjiangensis</name>
    <dbReference type="NCBI Taxonomy" id="457454"/>
    <lineage>
        <taxon>Bacteria</taxon>
        <taxon>Thermotogati</taxon>
        <taxon>Deinococcota</taxon>
        <taxon>Deinococci</taxon>
        <taxon>Deinococcales</taxon>
        <taxon>Deinococcaceae</taxon>
        <taxon>Deinococcus</taxon>
    </lineage>
</organism>
<evidence type="ECO:0008006" key="4">
    <source>
        <dbReference type="Google" id="ProtNLM"/>
    </source>
</evidence>
<name>A0ABP9VIL3_9DEIO</name>
<evidence type="ECO:0000313" key="3">
    <source>
        <dbReference type="Proteomes" id="UP001458946"/>
    </source>
</evidence>
<dbReference type="RefSeq" id="WP_353544460.1">
    <property type="nucleotide sequence ID" value="NZ_BAABRN010000141.1"/>
</dbReference>
<dbReference type="SUPFAM" id="SSF53335">
    <property type="entry name" value="S-adenosyl-L-methionine-dependent methyltransferases"/>
    <property type="match status" value="1"/>
</dbReference>
<comment type="caution">
    <text evidence="2">The sequence shown here is derived from an EMBL/GenBank/DDBJ whole genome shotgun (WGS) entry which is preliminary data.</text>
</comment>
<sequence length="87" mass="9025">MSESGVPPSLLAQRDALLSKLCGASWPFGVLYRALNLAPSADLLDIGAGDGALGREFRRLGHTGQVVGLDPQPSSAAVQAGRTERLP</sequence>
<accession>A0ABP9VIL3</accession>
<proteinExistence type="predicted"/>
<reference evidence="2 3" key="1">
    <citation type="submission" date="2024-02" db="EMBL/GenBank/DDBJ databases">
        <title>Deinococcus xinjiangensis NBRC 107630.</title>
        <authorList>
            <person name="Ichikawa N."/>
            <person name="Katano-Makiyama Y."/>
            <person name="Hidaka K."/>
        </authorList>
    </citation>
    <scope>NUCLEOTIDE SEQUENCE [LARGE SCALE GENOMIC DNA]</scope>
    <source>
        <strain evidence="2 3">NBRC 107630</strain>
    </source>
</reference>
<dbReference type="Gene3D" id="3.40.50.150">
    <property type="entry name" value="Vaccinia Virus protein VP39"/>
    <property type="match status" value="1"/>
</dbReference>
<gene>
    <name evidence="2" type="ORF">Dxin01_04276</name>
</gene>